<name>A0A9D3M027_ANGAN</name>
<proteinExistence type="predicted"/>
<feature type="region of interest" description="Disordered" evidence="1">
    <location>
        <begin position="1"/>
        <end position="22"/>
    </location>
</feature>
<keyword evidence="3" id="KW-1185">Reference proteome</keyword>
<dbReference type="EMBL" id="JAFIRN010000011">
    <property type="protein sequence ID" value="KAG5839049.1"/>
    <property type="molecule type" value="Genomic_DNA"/>
</dbReference>
<gene>
    <name evidence="2" type="ORF">ANANG_G00200810</name>
</gene>
<reference evidence="2" key="1">
    <citation type="submission" date="2021-01" db="EMBL/GenBank/DDBJ databases">
        <title>A chromosome-scale assembly of European eel, Anguilla anguilla.</title>
        <authorList>
            <person name="Henkel C."/>
            <person name="Jong-Raadsen S.A."/>
            <person name="Dufour S."/>
            <person name="Weltzien F.-A."/>
            <person name="Palstra A.P."/>
            <person name="Pelster B."/>
            <person name="Spaink H.P."/>
            <person name="Van Den Thillart G.E."/>
            <person name="Jansen H."/>
            <person name="Zahm M."/>
            <person name="Klopp C."/>
            <person name="Cedric C."/>
            <person name="Louis A."/>
            <person name="Berthelot C."/>
            <person name="Parey E."/>
            <person name="Roest Crollius H."/>
            <person name="Montfort J."/>
            <person name="Robinson-Rechavi M."/>
            <person name="Bucao C."/>
            <person name="Bouchez O."/>
            <person name="Gislard M."/>
            <person name="Lluch J."/>
            <person name="Milhes M."/>
            <person name="Lampietro C."/>
            <person name="Lopez Roques C."/>
            <person name="Donnadieu C."/>
            <person name="Braasch I."/>
            <person name="Desvignes T."/>
            <person name="Postlethwait J."/>
            <person name="Bobe J."/>
            <person name="Guiguen Y."/>
            <person name="Dirks R."/>
        </authorList>
    </citation>
    <scope>NUCLEOTIDE SEQUENCE</scope>
    <source>
        <strain evidence="2">Tag_6206</strain>
        <tissue evidence="2">Liver</tissue>
    </source>
</reference>
<evidence type="ECO:0000313" key="3">
    <source>
        <dbReference type="Proteomes" id="UP001044222"/>
    </source>
</evidence>
<dbReference type="AlphaFoldDB" id="A0A9D3M027"/>
<evidence type="ECO:0000256" key="1">
    <source>
        <dbReference type="SAM" id="MobiDB-lite"/>
    </source>
</evidence>
<comment type="caution">
    <text evidence="2">The sequence shown here is derived from an EMBL/GenBank/DDBJ whole genome shotgun (WGS) entry which is preliminary data.</text>
</comment>
<sequence>RSTRKKESEKRRGCARESEGRRARDRIHSVGLLSTELHGLQKQTSVCFVSGVFLHILEALKDRNFNSLTSAEWVEENKRLVKTDRNLFLSKISSENKA</sequence>
<accession>A0A9D3M027</accession>
<protein>
    <submittedName>
        <fullName evidence="2">Uncharacterized protein</fullName>
    </submittedName>
</protein>
<organism evidence="2 3">
    <name type="scientific">Anguilla anguilla</name>
    <name type="common">European freshwater eel</name>
    <name type="synonym">Muraena anguilla</name>
    <dbReference type="NCBI Taxonomy" id="7936"/>
    <lineage>
        <taxon>Eukaryota</taxon>
        <taxon>Metazoa</taxon>
        <taxon>Chordata</taxon>
        <taxon>Craniata</taxon>
        <taxon>Vertebrata</taxon>
        <taxon>Euteleostomi</taxon>
        <taxon>Actinopterygii</taxon>
        <taxon>Neopterygii</taxon>
        <taxon>Teleostei</taxon>
        <taxon>Anguilliformes</taxon>
        <taxon>Anguillidae</taxon>
        <taxon>Anguilla</taxon>
    </lineage>
</organism>
<feature type="non-terminal residue" evidence="2">
    <location>
        <position position="1"/>
    </location>
</feature>
<dbReference type="Proteomes" id="UP001044222">
    <property type="component" value="Chromosome 11"/>
</dbReference>
<evidence type="ECO:0000313" key="2">
    <source>
        <dbReference type="EMBL" id="KAG5839049.1"/>
    </source>
</evidence>